<dbReference type="AlphaFoldDB" id="A0A0E0KCS6"/>
<dbReference type="InterPro" id="IPR011042">
    <property type="entry name" value="6-blade_b-propeller_TolB-like"/>
</dbReference>
<dbReference type="SUPFAM" id="SSF63829">
    <property type="entry name" value="Calcium-dependent phosphotriesterase"/>
    <property type="match status" value="2"/>
</dbReference>
<dbReference type="Proteomes" id="UP000026962">
    <property type="component" value="Chromosome 3"/>
</dbReference>
<keyword evidence="2" id="KW-1185">Reference proteome</keyword>
<protein>
    <recommendedName>
        <fullName evidence="3">SMP-30/Gluconolactonase/LRE-like region domain-containing protein</fullName>
    </recommendedName>
</protein>
<dbReference type="PANTHER" id="PTHR31460:SF0">
    <property type="entry name" value="CALCIUM-DEPENDENT PHOSPHOTRIESTERASE SUPERFAMILY PROTEIN-RELATED"/>
    <property type="match status" value="1"/>
</dbReference>
<dbReference type="InterPro" id="IPR053224">
    <property type="entry name" value="Sensory_adhesion_molecule"/>
</dbReference>
<evidence type="ECO:0008006" key="3">
    <source>
        <dbReference type="Google" id="ProtNLM"/>
    </source>
</evidence>
<reference evidence="1" key="2">
    <citation type="submission" date="2018-05" db="EMBL/GenBank/DDBJ databases">
        <title>OpunRS2 (Oryza punctata Reference Sequence Version 2).</title>
        <authorList>
            <person name="Zhang J."/>
            <person name="Kudrna D."/>
            <person name="Lee S."/>
            <person name="Talag J."/>
            <person name="Welchert J."/>
            <person name="Wing R.A."/>
        </authorList>
    </citation>
    <scope>NUCLEOTIDE SEQUENCE [LARGE SCALE GENOMIC DNA]</scope>
</reference>
<dbReference type="Gramene" id="OPUNC03G14170.1">
    <property type="protein sequence ID" value="OPUNC03G14170.1"/>
    <property type="gene ID" value="OPUNC03G14170"/>
</dbReference>
<dbReference type="EnsemblPlants" id="OPUNC03G14170.1">
    <property type="protein sequence ID" value="OPUNC03G14170.1"/>
    <property type="gene ID" value="OPUNC03G14170"/>
</dbReference>
<dbReference type="eggNOG" id="ENOG502QQR3">
    <property type="taxonomic scope" value="Eukaryota"/>
</dbReference>
<proteinExistence type="predicted"/>
<evidence type="ECO:0000313" key="1">
    <source>
        <dbReference type="EnsemblPlants" id="OPUNC03G14170.1"/>
    </source>
</evidence>
<evidence type="ECO:0000313" key="2">
    <source>
        <dbReference type="Proteomes" id="UP000026962"/>
    </source>
</evidence>
<sequence>MCGDCCGRGARGAAPGAGGRKRGCAGTALALVALAAAAVVAVLEGTAGGVSYVGDGWFHECAKWDADGRRLLVSNFFGAGVSELRAETAGKEKEEERVVLADPDAAGRVALGLTVDAPRGRLLVVYADRMPRFGYSAVAAYELASWRRLFLTRLDGPDPGRLFHFAVKTYSSPANVVGTARGLSYVGDGWFHDGVRWDSEGGRFLVTTMTDGRVVEVRRGDGGAGAGAGEGKVEARVVVADPGAAGRTATGLALDAPRRRLLVVYTDLAPWFGYAAVASYELGSWRRLFLIRLDRPGDSTLADDVAVDEEGNAYVTDAKGNKIWKVSPDGEPLSVIKNATFFQRPGWINNFLGLNGIVYHPNGYLLVIHTSGGDLFKVDPKTGSVHVVKVQGSLKTGDGLALLSPTRLVAAGLVSRLVESNDDWETAAVTGRYVGPAHRIGSSATVKDGDVYINHIIGFGLGKKTHVISKAAFAPL</sequence>
<dbReference type="Gene3D" id="2.120.10.30">
    <property type="entry name" value="TolB, C-terminal domain"/>
    <property type="match status" value="1"/>
</dbReference>
<dbReference type="GO" id="GO:0005783">
    <property type="term" value="C:endoplasmic reticulum"/>
    <property type="evidence" value="ECO:0007669"/>
    <property type="project" value="TreeGrafter"/>
</dbReference>
<dbReference type="HOGENOM" id="CLU_045463_1_0_1"/>
<dbReference type="PANTHER" id="PTHR31460">
    <property type="match status" value="1"/>
</dbReference>
<name>A0A0E0KCS6_ORYPU</name>
<accession>A0A0E0KCS6</accession>
<reference evidence="1" key="1">
    <citation type="submission" date="2015-04" db="UniProtKB">
        <authorList>
            <consortium name="EnsemblPlants"/>
        </authorList>
    </citation>
    <scope>IDENTIFICATION</scope>
</reference>
<organism evidence="1">
    <name type="scientific">Oryza punctata</name>
    <name type="common">Red rice</name>
    <dbReference type="NCBI Taxonomy" id="4537"/>
    <lineage>
        <taxon>Eukaryota</taxon>
        <taxon>Viridiplantae</taxon>
        <taxon>Streptophyta</taxon>
        <taxon>Embryophyta</taxon>
        <taxon>Tracheophyta</taxon>
        <taxon>Spermatophyta</taxon>
        <taxon>Magnoliopsida</taxon>
        <taxon>Liliopsida</taxon>
        <taxon>Poales</taxon>
        <taxon>Poaceae</taxon>
        <taxon>BOP clade</taxon>
        <taxon>Oryzoideae</taxon>
        <taxon>Oryzeae</taxon>
        <taxon>Oryzinae</taxon>
        <taxon>Oryza</taxon>
    </lineage>
</organism>